<organism evidence="4 5">
    <name type="scientific">Spongiivirga citrea</name>
    <dbReference type="NCBI Taxonomy" id="1481457"/>
    <lineage>
        <taxon>Bacteria</taxon>
        <taxon>Pseudomonadati</taxon>
        <taxon>Bacteroidota</taxon>
        <taxon>Flavobacteriia</taxon>
        <taxon>Flavobacteriales</taxon>
        <taxon>Flavobacteriaceae</taxon>
        <taxon>Spongiivirga</taxon>
    </lineage>
</organism>
<evidence type="ECO:0000256" key="1">
    <source>
        <dbReference type="SAM" id="SignalP"/>
    </source>
</evidence>
<dbReference type="PANTHER" id="PTHR11851:SF225">
    <property type="entry name" value="NON-PEPTIDASE HOMOLOG YMXG"/>
    <property type="match status" value="1"/>
</dbReference>
<dbReference type="Pfam" id="PF05193">
    <property type="entry name" value="Peptidase_M16_C"/>
    <property type="match status" value="1"/>
</dbReference>
<feature type="chain" id="PRO_5027045719" evidence="1">
    <location>
        <begin position="21"/>
        <end position="691"/>
    </location>
</feature>
<protein>
    <submittedName>
        <fullName evidence="4">Insulinase family protein</fullName>
    </submittedName>
</protein>
<dbReference type="GO" id="GO:0046872">
    <property type="term" value="F:metal ion binding"/>
    <property type="evidence" value="ECO:0007669"/>
    <property type="project" value="InterPro"/>
</dbReference>
<comment type="caution">
    <text evidence="4">The sequence shown here is derived from an EMBL/GenBank/DDBJ whole genome shotgun (WGS) entry which is preliminary data.</text>
</comment>
<dbReference type="Proteomes" id="UP000474296">
    <property type="component" value="Unassembled WGS sequence"/>
</dbReference>
<dbReference type="SUPFAM" id="SSF63411">
    <property type="entry name" value="LuxS/MPP-like metallohydrolase"/>
    <property type="match status" value="2"/>
</dbReference>
<keyword evidence="5" id="KW-1185">Reference proteome</keyword>
<feature type="signal peptide" evidence="1">
    <location>
        <begin position="1"/>
        <end position="20"/>
    </location>
</feature>
<feature type="domain" description="Peptidase M16 N-terminal" evidence="2">
    <location>
        <begin position="52"/>
        <end position="172"/>
    </location>
</feature>
<dbReference type="InterPro" id="IPR050361">
    <property type="entry name" value="MPP/UQCRC_Complex"/>
</dbReference>
<dbReference type="EMBL" id="JAABOQ010000003">
    <property type="protein sequence ID" value="NER17026.1"/>
    <property type="molecule type" value="Genomic_DNA"/>
</dbReference>
<feature type="domain" description="Peptidase M16 C-terminal" evidence="3">
    <location>
        <begin position="198"/>
        <end position="377"/>
    </location>
</feature>
<evidence type="ECO:0000313" key="5">
    <source>
        <dbReference type="Proteomes" id="UP000474296"/>
    </source>
</evidence>
<dbReference type="RefSeq" id="WP_164031012.1">
    <property type="nucleotide sequence ID" value="NZ_JAABOQ010000003.1"/>
</dbReference>
<dbReference type="InterPro" id="IPR011765">
    <property type="entry name" value="Pept_M16_N"/>
</dbReference>
<dbReference type="PANTHER" id="PTHR11851">
    <property type="entry name" value="METALLOPROTEASE"/>
    <property type="match status" value="1"/>
</dbReference>
<evidence type="ECO:0000259" key="3">
    <source>
        <dbReference type="Pfam" id="PF05193"/>
    </source>
</evidence>
<proteinExistence type="predicted"/>
<evidence type="ECO:0000313" key="4">
    <source>
        <dbReference type="EMBL" id="NER17026.1"/>
    </source>
</evidence>
<dbReference type="InterPro" id="IPR011249">
    <property type="entry name" value="Metalloenz_LuxS/M16"/>
</dbReference>
<gene>
    <name evidence="4" type="ORF">GWK10_07375</name>
</gene>
<keyword evidence="1" id="KW-0732">Signal</keyword>
<name>A0A6M0CGH7_9FLAO</name>
<accession>A0A6M0CGH7</accession>
<dbReference type="AlphaFoldDB" id="A0A6M0CGH7"/>
<dbReference type="InterPro" id="IPR007863">
    <property type="entry name" value="Peptidase_M16_C"/>
</dbReference>
<reference evidence="4 5" key="1">
    <citation type="submission" date="2020-01" db="EMBL/GenBank/DDBJ databases">
        <title>Spongiivirga citrea KCTC 32990T.</title>
        <authorList>
            <person name="Wang G."/>
        </authorList>
    </citation>
    <scope>NUCLEOTIDE SEQUENCE [LARGE SCALE GENOMIC DNA]</scope>
    <source>
        <strain evidence="4 5">KCTC 32990</strain>
    </source>
</reference>
<dbReference type="Pfam" id="PF00675">
    <property type="entry name" value="Peptidase_M16"/>
    <property type="match status" value="1"/>
</dbReference>
<sequence length="691" mass="76097">MKSKILSLAFLFLFTIVAQAQIDRSKQPEPGPAPTINLGKPYTFKLSNGLKVLVVENHKLPRVSASLRIDNPPHLEGDKAGLSGLISSMMGNGTTTIPKDEYNDEVDFLGARIGFGSSSAFASSLSKYFPRVLELMADGVKNPLLTQEELDAKRDQAIEGLKADEKNVGAAAGRVRSALAYGTNHPYGEFETKETYGNVTLEDVKKYHRDFFAAENAYLVVVGDVDAKDVKKLVKKEFQDWRKAAAPSVTYSDPNNVQYTQINFVDMSNAVQSEISVVNTTDLKMNDADYFPTLIANQILGGGGEGRLFLNLREDKAFTYGAYSSVGSNKYGKSLFRAGATVRNAVTDSAVVEFLNEINKIRNEKVSAEDLKNTKAKYVGRFVRALERPQTIANYALNIEIQNLPDDYYETYLQKIEAVTIDDVQQAAQKHFAAKNARVIVTGKGSEIAESLSNMRYDGKPLPIKFYDKNGKSVPKPDFNKAAPEGVTAKSVLQKYIDAIGGADKLSKVTSVLIVGEAKASGMTLGYELRKTSKKQFSQDIKMGGNSVSKQVVNKDKGYMMIQGQKRDMDANMLNGFVTESYPFYEMKFVDNANIKFEGIEKVDGKDAYKIKLNDSKSALYDVETGLKVKDLTKVSMGGQTMESGLSLGDYKEVGGIKFPFLYKQSQMGQTIETIVKEIKVNEGVSDADFN</sequence>
<evidence type="ECO:0000259" key="2">
    <source>
        <dbReference type="Pfam" id="PF00675"/>
    </source>
</evidence>
<dbReference type="Gene3D" id="3.30.830.10">
    <property type="entry name" value="Metalloenzyme, LuxS/M16 peptidase-like"/>
    <property type="match status" value="2"/>
</dbReference>